<dbReference type="EMBL" id="BOOY01000037">
    <property type="protein sequence ID" value="GIJ05986.1"/>
    <property type="molecule type" value="Genomic_DNA"/>
</dbReference>
<gene>
    <name evidence="2" type="ORF">Sya03_53380</name>
</gene>
<feature type="compositionally biased region" description="Pro residues" evidence="1">
    <location>
        <begin position="329"/>
        <end position="338"/>
    </location>
</feature>
<feature type="compositionally biased region" description="Pro residues" evidence="1">
    <location>
        <begin position="161"/>
        <end position="178"/>
    </location>
</feature>
<comment type="caution">
    <text evidence="2">The sequence shown here is derived from an EMBL/GenBank/DDBJ whole genome shotgun (WGS) entry which is preliminary data.</text>
</comment>
<feature type="compositionally biased region" description="Low complexity" evidence="1">
    <location>
        <begin position="12"/>
        <end position="25"/>
    </location>
</feature>
<dbReference type="RefSeq" id="WP_203941183.1">
    <property type="nucleotide sequence ID" value="NZ_BAAAGJ010000014.1"/>
</dbReference>
<accession>A0A8J3YC28</accession>
<feature type="region of interest" description="Disordered" evidence="1">
    <location>
        <begin position="1"/>
        <end position="390"/>
    </location>
</feature>
<keyword evidence="3" id="KW-1185">Reference proteome</keyword>
<evidence type="ECO:0000313" key="2">
    <source>
        <dbReference type="EMBL" id="GIJ05986.1"/>
    </source>
</evidence>
<sequence length="569" mass="59436">MSHQVGDPNPHAGTPAPGPDGVAAPPADPRPTGPDGAATERRTDIFEPSTAGPAADGDAAVESDPTRVDAGGAGSGPTWSEAPRPAAGNDATRVEAGGPGSDRTRVEGTAADEATRAGDATPVTGNGDEPTDPGLARWSGSAVVPPAQPKRSRWARLRRTQPPPPPAEEPVPEHPPAVDPWAGQDAPWLAGGLPEDAGWTTLPPTAVERPVDLPPTAIDRPGRPRTAPDGPAAFPPTRHDLAPGHPRGLHDPAAGHPQTRQDPAAAHPPTRHDRVPGFPPGAGQPSRPAADRRAAAPPPPPPPRGAGHPPAAPTASARAHGAAAQPGRRPLPPPPPRVPTRKPNRRERRAAAKALAEAQARLSEAQRLADRRPPARPVGPPPPPPRRRRRWGRRFGVFSLVSLLCCCGVPAWFGWPVAQQYPADAVLPLTFKDLSLRDDAAGRRTADALAEEMRPLGGDEAFAGVYTDRRGKRVTVAGVTGLRWRPGTDLEQEVSRLDAEYRLSGVQTYETGEQGAHLRCGVGRDGGAAVAVCGWADHGSLARVLLTRRSLDESAELVNLLRGAVLGRA</sequence>
<feature type="compositionally biased region" description="Basic residues" evidence="1">
    <location>
        <begin position="150"/>
        <end position="159"/>
    </location>
</feature>
<feature type="compositionally biased region" description="Basic residues" evidence="1">
    <location>
        <begin position="339"/>
        <end position="348"/>
    </location>
</feature>
<feature type="compositionally biased region" description="Low complexity" evidence="1">
    <location>
        <begin position="305"/>
        <end position="317"/>
    </location>
</feature>
<name>A0A8J3YC28_9ACTN</name>
<reference evidence="2" key="1">
    <citation type="submission" date="2021-01" db="EMBL/GenBank/DDBJ databases">
        <title>Whole genome shotgun sequence of Spirilliplanes yamanashiensis NBRC 15828.</title>
        <authorList>
            <person name="Komaki H."/>
            <person name="Tamura T."/>
        </authorList>
    </citation>
    <scope>NUCLEOTIDE SEQUENCE</scope>
    <source>
        <strain evidence="2">NBRC 15828</strain>
    </source>
</reference>
<dbReference type="Proteomes" id="UP000652013">
    <property type="component" value="Unassembled WGS sequence"/>
</dbReference>
<protein>
    <submittedName>
        <fullName evidence="2">Uncharacterized protein</fullName>
    </submittedName>
</protein>
<proteinExistence type="predicted"/>
<evidence type="ECO:0000256" key="1">
    <source>
        <dbReference type="SAM" id="MobiDB-lite"/>
    </source>
</evidence>
<evidence type="ECO:0000313" key="3">
    <source>
        <dbReference type="Proteomes" id="UP000652013"/>
    </source>
</evidence>
<feature type="compositionally biased region" description="Low complexity" evidence="1">
    <location>
        <begin position="352"/>
        <end position="362"/>
    </location>
</feature>
<organism evidence="2 3">
    <name type="scientific">Spirilliplanes yamanashiensis</name>
    <dbReference type="NCBI Taxonomy" id="42233"/>
    <lineage>
        <taxon>Bacteria</taxon>
        <taxon>Bacillati</taxon>
        <taxon>Actinomycetota</taxon>
        <taxon>Actinomycetes</taxon>
        <taxon>Micromonosporales</taxon>
        <taxon>Micromonosporaceae</taxon>
        <taxon>Spirilliplanes</taxon>
    </lineage>
</organism>
<feature type="compositionally biased region" description="Pro residues" evidence="1">
    <location>
        <begin position="375"/>
        <end position="384"/>
    </location>
</feature>
<dbReference type="AlphaFoldDB" id="A0A8J3YC28"/>